<evidence type="ECO:0000256" key="5">
    <source>
        <dbReference type="PIRSR" id="PIRSR005962-1"/>
    </source>
</evidence>
<dbReference type="GO" id="GO:0019877">
    <property type="term" value="P:diaminopimelate biosynthetic process"/>
    <property type="evidence" value="ECO:0007669"/>
    <property type="project" value="UniProtKB-ARBA"/>
</dbReference>
<dbReference type="EMBL" id="BA000022">
    <property type="protein sequence ID" value="BAA18770.1"/>
    <property type="molecule type" value="Genomic_DNA"/>
</dbReference>
<name>P74654_SYNY3</name>
<comment type="cofactor">
    <cofactor evidence="5">
        <name>Mn(2+)</name>
        <dbReference type="ChEBI" id="CHEBI:29035"/>
    </cofactor>
    <text evidence="5">The Mn(2+) ion enhances activity.</text>
</comment>
<keyword evidence="2 5" id="KW-0479">Metal-binding</keyword>
<comment type="similarity">
    <text evidence="1">Belongs to the peptidase M20 family.</text>
</comment>
<dbReference type="InterPro" id="IPR036264">
    <property type="entry name" value="Bact_exopeptidase_dim_dom"/>
</dbReference>
<dbReference type="InterPro" id="IPR017439">
    <property type="entry name" value="Amidohydrolase"/>
</dbReference>
<dbReference type="EnsemblBacteria" id="BAA18770">
    <property type="protein sequence ID" value="BAA18770"/>
    <property type="gene ID" value="BAA18770"/>
</dbReference>
<dbReference type="Proteomes" id="UP000001425">
    <property type="component" value="Chromosome"/>
</dbReference>
<dbReference type="eggNOG" id="COG1473">
    <property type="taxonomic scope" value="Bacteria"/>
</dbReference>
<dbReference type="CDD" id="cd08021">
    <property type="entry name" value="M20_Acy1_YhaA-like"/>
    <property type="match status" value="1"/>
</dbReference>
<protein>
    <submittedName>
        <fullName evidence="7">N-acyl-L-amino acid amidohydrolase</fullName>
    </submittedName>
</protein>
<evidence type="ECO:0000256" key="1">
    <source>
        <dbReference type="ARBA" id="ARBA00006153"/>
    </source>
</evidence>
<feature type="binding site" evidence="5">
    <location>
        <position position="126"/>
    </location>
    <ligand>
        <name>Mn(2+)</name>
        <dbReference type="ChEBI" id="CHEBI:29035"/>
        <label>2</label>
    </ligand>
</feature>
<evidence type="ECO:0000256" key="3">
    <source>
        <dbReference type="ARBA" id="ARBA00022801"/>
    </source>
</evidence>
<dbReference type="SUPFAM" id="SSF55031">
    <property type="entry name" value="Bacterial exopeptidase dimerisation domain"/>
    <property type="match status" value="1"/>
</dbReference>
<feature type="binding site" evidence="5">
    <location>
        <position position="128"/>
    </location>
    <ligand>
        <name>Mn(2+)</name>
        <dbReference type="ChEBI" id="CHEBI:29035"/>
        <label>2</label>
    </ligand>
</feature>
<accession>P74654</accession>
<dbReference type="GO" id="GO:0016787">
    <property type="term" value="F:hydrolase activity"/>
    <property type="evidence" value="ECO:0000318"/>
    <property type="project" value="GO_Central"/>
</dbReference>
<dbReference type="FunCoup" id="P74654">
    <property type="interactions" value="166"/>
</dbReference>
<sequence length="416" mass="45440">MVKMQIPSCFSTMVFTLPQPTNLPSTNVRLPIQALHGQLIQWRRQFHQYPELGFQEQLTAAHIAETLTKLEIPHTPGIAKTGIMATVDSGKPGPVLAIRADMDALPVTEENEVDYRSLHPGKMHACGHDGHTAIALGTAQYLAAHRDSFRGQVKFFFQPAEEGPGGAKPMIEAGVLENPAVDAIVGLHLWNDLPVGTVGIKPGPVMAAVEHFECQLFGQGGHGAMPHQTVDTLVISAQIVMALQGIVARNLNPLQSAVVTVGQLQSGTAFNVIPDSAYFRGTVRYFDPSFAGYFAQRIEEIIKGICQSHGANYQFTYENIYPPVVNDRRLADLVRSAAADVLLTDDHLQPDYQTLAGEDMSFFLQAVPGCYFFLGSANGDLGLAYPHHHPRFNFDEAVLPVGVELFVRCVERFCNA</sequence>
<dbReference type="SUPFAM" id="SSF53187">
    <property type="entry name" value="Zn-dependent exopeptidases"/>
    <property type="match status" value="1"/>
</dbReference>
<evidence type="ECO:0000313" key="7">
    <source>
        <dbReference type="EMBL" id="BAA18770.1"/>
    </source>
</evidence>
<evidence type="ECO:0000313" key="8">
    <source>
        <dbReference type="Proteomes" id="UP000001425"/>
    </source>
</evidence>
<keyword evidence="3" id="KW-0378">Hydrolase</keyword>
<dbReference type="KEGG" id="syn:slr1653"/>
<dbReference type="GO" id="GO:0050118">
    <property type="term" value="F:N-acetyldiaminopimelate deacetylase activity"/>
    <property type="evidence" value="ECO:0007669"/>
    <property type="project" value="UniProtKB-ARBA"/>
</dbReference>
<reference evidence="7 8" key="2">
    <citation type="journal article" date="1996" name="DNA Res.">
        <title>Sequence analysis of the genome of the unicellular cyanobacterium Synechocystis sp. strain PCC6803. II. Sequence determination of the entire genome and assignment of potential protein-coding regions.</title>
        <authorList>
            <person name="Kaneko T."/>
            <person name="Sato S."/>
            <person name="Kotani H."/>
            <person name="Tanaka A."/>
            <person name="Asamizu E."/>
            <person name="Nakamura Y."/>
            <person name="Miyajima N."/>
            <person name="Hirosawa M."/>
            <person name="Sugiura M."/>
            <person name="Sasamoto S."/>
            <person name="Kimura T."/>
            <person name="Hosouchi T."/>
            <person name="Matsuno A."/>
            <person name="Muraki A."/>
            <person name="Nakazaki N."/>
            <person name="Naruo K."/>
            <person name="Okumura S."/>
            <person name="Shimpo S."/>
            <person name="Takeuchi C."/>
            <person name="Wada T."/>
            <person name="Watanabe A."/>
            <person name="Yamada M."/>
            <person name="Yasuda M."/>
            <person name="Tabata S."/>
        </authorList>
    </citation>
    <scope>NUCLEOTIDE SEQUENCE [LARGE SCALE GENOMIC DNA]</scope>
    <source>
        <strain evidence="8">ATCC 27184 / PCC 6803 / Kazusa</strain>
    </source>
</reference>
<evidence type="ECO:0000256" key="2">
    <source>
        <dbReference type="ARBA" id="ARBA00022723"/>
    </source>
</evidence>
<comment type="catalytic activity">
    <reaction evidence="4">
        <text>N-acetyl-L-cysteine + H2O = L-cysteine + acetate</text>
        <dbReference type="Rhea" id="RHEA:75515"/>
        <dbReference type="ChEBI" id="CHEBI:15377"/>
        <dbReference type="ChEBI" id="CHEBI:30089"/>
        <dbReference type="ChEBI" id="CHEBI:35235"/>
        <dbReference type="ChEBI" id="CHEBI:78236"/>
    </reaction>
    <physiologicalReaction direction="left-to-right" evidence="4">
        <dbReference type="Rhea" id="RHEA:75516"/>
    </physiologicalReaction>
</comment>
<dbReference type="Gene3D" id="3.30.70.360">
    <property type="match status" value="1"/>
</dbReference>
<dbReference type="PANTHER" id="PTHR11014">
    <property type="entry name" value="PEPTIDASE M20 FAMILY MEMBER"/>
    <property type="match status" value="1"/>
</dbReference>
<dbReference type="NCBIfam" id="TIGR01891">
    <property type="entry name" value="amidohydrolases"/>
    <property type="match status" value="1"/>
</dbReference>
<organism evidence="7 8">
    <name type="scientific">Synechocystis sp. (strain ATCC 27184 / PCC 6803 / Kazusa)</name>
    <dbReference type="NCBI Taxonomy" id="1111708"/>
    <lineage>
        <taxon>Bacteria</taxon>
        <taxon>Bacillati</taxon>
        <taxon>Cyanobacteriota</taxon>
        <taxon>Cyanophyceae</taxon>
        <taxon>Synechococcales</taxon>
        <taxon>Merismopediaceae</taxon>
        <taxon>Synechocystis</taxon>
    </lineage>
</organism>
<dbReference type="FunFam" id="3.40.630.10:FF:000006">
    <property type="entry name" value="N-acetyldiaminopimelate deacetylase"/>
    <property type="match status" value="1"/>
</dbReference>
<reference evidence="7 8" key="1">
    <citation type="journal article" date="1995" name="DNA Res.">
        <title>Sequence analysis of the genome of the unicellular cyanobacterium Synechocystis sp. strain PCC6803. I. Sequence features in the 1 Mb region from map positions 64% to 92% of the genome.</title>
        <authorList>
            <person name="Kaneko T."/>
            <person name="Tanaka A."/>
            <person name="Sato S."/>
            <person name="Kotani H."/>
            <person name="Sazuka T."/>
            <person name="Miyajima N."/>
            <person name="Sugiura M."/>
            <person name="Tabata S."/>
        </authorList>
    </citation>
    <scope>NUCLEOTIDE SEQUENCE [LARGE SCALE GENOMIC DNA]</scope>
    <source>
        <strain evidence="8">ATCC 27184 / PCC 6803 / Kazusa</strain>
    </source>
</reference>
<dbReference type="Pfam" id="PF07687">
    <property type="entry name" value="M20_dimer"/>
    <property type="match status" value="1"/>
</dbReference>
<dbReference type="GO" id="GO:0046872">
    <property type="term" value="F:metal ion binding"/>
    <property type="evidence" value="ECO:0007669"/>
    <property type="project" value="UniProtKB-KW"/>
</dbReference>
<dbReference type="InParanoid" id="P74654"/>
<dbReference type="InterPro" id="IPR011650">
    <property type="entry name" value="Peptidase_M20_dimer"/>
</dbReference>
<dbReference type="PhylomeDB" id="P74654"/>
<keyword evidence="8" id="KW-1185">Reference proteome</keyword>
<feature type="binding site" evidence="5">
    <location>
        <position position="188"/>
    </location>
    <ligand>
        <name>Mn(2+)</name>
        <dbReference type="ChEBI" id="CHEBI:29035"/>
        <label>2</label>
    </ligand>
</feature>
<dbReference type="AlphaFoldDB" id="P74654"/>
<proteinExistence type="inferred from homology"/>
<dbReference type="Gene3D" id="3.40.630.10">
    <property type="entry name" value="Zn peptidases"/>
    <property type="match status" value="1"/>
</dbReference>
<dbReference type="PaxDb" id="1148-1653860"/>
<feature type="domain" description="Peptidase M20 dimerisation" evidence="6">
    <location>
        <begin position="213"/>
        <end position="302"/>
    </location>
</feature>
<dbReference type="FunFam" id="3.30.70.360:FF:000001">
    <property type="entry name" value="N-acetyldiaminopimelate deacetylase"/>
    <property type="match status" value="1"/>
</dbReference>
<feature type="binding site" evidence="5">
    <location>
        <position position="388"/>
    </location>
    <ligand>
        <name>Mn(2+)</name>
        <dbReference type="ChEBI" id="CHEBI:29035"/>
        <label>2</label>
    </ligand>
</feature>
<gene>
    <name evidence="7" type="primary">ama</name>
</gene>
<dbReference type="PANTHER" id="PTHR11014:SF164">
    <property type="entry name" value="N-ACYL-L-AMINO ACID AMIDOHYDROLASE"/>
    <property type="match status" value="1"/>
</dbReference>
<evidence type="ECO:0000256" key="4">
    <source>
        <dbReference type="ARBA" id="ARBA00052737"/>
    </source>
</evidence>
<dbReference type="PIRSF" id="PIRSF005962">
    <property type="entry name" value="Pept_M20D_amidohydro"/>
    <property type="match status" value="1"/>
</dbReference>
<dbReference type="PIR" id="S76858">
    <property type="entry name" value="S76858"/>
</dbReference>
<keyword evidence="5" id="KW-0464">Manganese</keyword>
<evidence type="ECO:0000259" key="6">
    <source>
        <dbReference type="Pfam" id="PF07687"/>
    </source>
</evidence>
<dbReference type="IntAct" id="P74654">
    <property type="interactions" value="2"/>
</dbReference>
<feature type="binding site" evidence="5">
    <location>
        <position position="162"/>
    </location>
    <ligand>
        <name>Mn(2+)</name>
        <dbReference type="ChEBI" id="CHEBI:29035"/>
        <label>2</label>
    </ligand>
</feature>
<dbReference type="InterPro" id="IPR002933">
    <property type="entry name" value="Peptidase_M20"/>
</dbReference>
<dbReference type="Pfam" id="PF01546">
    <property type="entry name" value="Peptidase_M20"/>
    <property type="match status" value="1"/>
</dbReference>